<evidence type="ECO:0000259" key="2">
    <source>
        <dbReference type="Pfam" id="PF18199"/>
    </source>
</evidence>
<dbReference type="Gene3D" id="3.10.490.20">
    <property type="match status" value="1"/>
</dbReference>
<sequence>MDMIQYLESAASGTSQRIPWPLVQGLCEKLSYGGRIDNEQDFTRLECLIREFIDEKIMTSRWQPMFLNITVPNSSHVEDYVKAFDQLPDTDSPTLYGIPASTNASRDLIFCRNTLKVLRSQYFSSGTVQNFEKRLRPIVGLWHKLSATASSSSSPSSPTIVRLDSLIERSRDSTEPWTIFIASELTVARNLHATIDDNFQALKVALKDAGLLNAKDRSLLTTICDNLVPVQWRRIWSGPKTVIEYLRAVTWKTQHAERMFSSLLERQSIEQVDFNHLFNVQAMLTALKLCRSKQRAISTTELTLCATFGVGGGAAKKGGIMVAPLLIDGGTLKQTKLAIQLSTTDVNTTGQFELNYEAREGTTATKATRDDVLPVPLYNNISRDVLLCTIAMDVAPGLSKTALISAGIALIIPESYQ</sequence>
<dbReference type="Pfam" id="PF18198">
    <property type="entry name" value="AAA_lid_11"/>
    <property type="match status" value="1"/>
</dbReference>
<dbReference type="PANTHER" id="PTHR46961:SF8">
    <property type="entry name" value="DYNEIN AXONEMAL HEAVY CHAIN 7"/>
    <property type="match status" value="1"/>
</dbReference>
<name>A0AAG5DJT2_ANOAO</name>
<dbReference type="Gene3D" id="1.10.8.720">
    <property type="entry name" value="Region D6 of dynein motor"/>
    <property type="match status" value="1"/>
</dbReference>
<dbReference type="InterPro" id="IPR026983">
    <property type="entry name" value="DHC"/>
</dbReference>
<evidence type="ECO:0000313" key="3">
    <source>
        <dbReference type="EnsemblMetazoa" id="ENSAATROPP011552"/>
    </source>
</evidence>
<dbReference type="InterPro" id="IPR043160">
    <property type="entry name" value="Dynein_C_barrel"/>
</dbReference>
<organism evidence="3 4">
    <name type="scientific">Anopheles atroparvus</name>
    <name type="common">European mosquito</name>
    <dbReference type="NCBI Taxonomy" id="41427"/>
    <lineage>
        <taxon>Eukaryota</taxon>
        <taxon>Metazoa</taxon>
        <taxon>Ecdysozoa</taxon>
        <taxon>Arthropoda</taxon>
        <taxon>Hexapoda</taxon>
        <taxon>Insecta</taxon>
        <taxon>Pterygota</taxon>
        <taxon>Neoptera</taxon>
        <taxon>Endopterygota</taxon>
        <taxon>Diptera</taxon>
        <taxon>Nematocera</taxon>
        <taxon>Culicoidea</taxon>
        <taxon>Culicidae</taxon>
        <taxon>Anophelinae</taxon>
        <taxon>Anopheles</taxon>
    </lineage>
</organism>
<keyword evidence="4" id="KW-1185">Reference proteome</keyword>
<dbReference type="AlphaFoldDB" id="A0AAG5DJT2"/>
<reference evidence="3" key="1">
    <citation type="submission" date="2024-04" db="UniProtKB">
        <authorList>
            <consortium name="EnsemblMetazoa"/>
        </authorList>
    </citation>
    <scope>IDENTIFICATION</scope>
    <source>
        <strain evidence="3">EBRO</strain>
    </source>
</reference>
<dbReference type="GO" id="GO:0007018">
    <property type="term" value="P:microtubule-based movement"/>
    <property type="evidence" value="ECO:0007669"/>
    <property type="project" value="InterPro"/>
</dbReference>
<protein>
    <recommendedName>
        <fullName evidence="5">Dynein heavy chain C-terminal domain-containing protein</fullName>
    </recommendedName>
</protein>
<dbReference type="Proteomes" id="UP000075880">
    <property type="component" value="Unassembled WGS sequence"/>
</dbReference>
<dbReference type="InterPro" id="IPR041658">
    <property type="entry name" value="AAA_lid_11"/>
</dbReference>
<feature type="domain" description="Dynein heavy chain C-terminal" evidence="2">
    <location>
        <begin position="169"/>
        <end position="411"/>
    </location>
</feature>
<feature type="domain" description="Dynein heavy chain AAA lid" evidence="1">
    <location>
        <begin position="6"/>
        <end position="100"/>
    </location>
</feature>
<dbReference type="GO" id="GO:0051959">
    <property type="term" value="F:dynein light intermediate chain binding"/>
    <property type="evidence" value="ECO:0007669"/>
    <property type="project" value="InterPro"/>
</dbReference>
<dbReference type="PANTHER" id="PTHR46961">
    <property type="entry name" value="DYNEIN HEAVY CHAIN 1, AXONEMAL-LIKE PROTEIN"/>
    <property type="match status" value="1"/>
</dbReference>
<dbReference type="EnsemblMetazoa" id="ENSAATROPT012725">
    <property type="protein sequence ID" value="ENSAATROPP011552"/>
    <property type="gene ID" value="ENSAATROPG010355"/>
</dbReference>
<accession>A0AAG5DJT2</accession>
<dbReference type="InterPro" id="IPR041228">
    <property type="entry name" value="Dynein_C"/>
</dbReference>
<dbReference type="InterPro" id="IPR042219">
    <property type="entry name" value="AAA_lid_11_sf"/>
</dbReference>
<dbReference type="GO" id="GO:0030286">
    <property type="term" value="C:dynein complex"/>
    <property type="evidence" value="ECO:0007669"/>
    <property type="project" value="InterPro"/>
</dbReference>
<dbReference type="GO" id="GO:0045505">
    <property type="term" value="F:dynein intermediate chain binding"/>
    <property type="evidence" value="ECO:0007669"/>
    <property type="project" value="InterPro"/>
</dbReference>
<proteinExistence type="predicted"/>
<dbReference type="Gene3D" id="1.20.1270.280">
    <property type="match status" value="1"/>
</dbReference>
<evidence type="ECO:0000313" key="4">
    <source>
        <dbReference type="Proteomes" id="UP000075880"/>
    </source>
</evidence>
<dbReference type="Pfam" id="PF18199">
    <property type="entry name" value="Dynein_C"/>
    <property type="match status" value="1"/>
</dbReference>
<evidence type="ECO:0008006" key="5">
    <source>
        <dbReference type="Google" id="ProtNLM"/>
    </source>
</evidence>
<evidence type="ECO:0000259" key="1">
    <source>
        <dbReference type="Pfam" id="PF18198"/>
    </source>
</evidence>